<dbReference type="RefSeq" id="WP_371570343.1">
    <property type="nucleotide sequence ID" value="NZ_JASMRN010000008.1"/>
</dbReference>
<dbReference type="EMBL" id="JASMRN010000008">
    <property type="protein sequence ID" value="MEZ7515745.1"/>
    <property type="molecule type" value="Genomic_DNA"/>
</dbReference>
<name>A0ABV4KDK6_9FLAO</name>
<dbReference type="Proteomes" id="UP001568894">
    <property type="component" value="Unassembled WGS sequence"/>
</dbReference>
<evidence type="ECO:0008006" key="3">
    <source>
        <dbReference type="Google" id="ProtNLM"/>
    </source>
</evidence>
<accession>A0ABV4KDK6</accession>
<evidence type="ECO:0000313" key="1">
    <source>
        <dbReference type="EMBL" id="MEZ7515745.1"/>
    </source>
</evidence>
<gene>
    <name evidence="1" type="ORF">QO192_10685</name>
</gene>
<organism evidence="1 2">
    <name type="scientific">Flavobacterium frigidarium</name>
    <dbReference type="NCBI Taxonomy" id="99286"/>
    <lineage>
        <taxon>Bacteria</taxon>
        <taxon>Pseudomonadati</taxon>
        <taxon>Bacteroidota</taxon>
        <taxon>Flavobacteriia</taxon>
        <taxon>Flavobacteriales</taxon>
        <taxon>Flavobacteriaceae</taxon>
        <taxon>Flavobacterium</taxon>
    </lineage>
</organism>
<evidence type="ECO:0000313" key="2">
    <source>
        <dbReference type="Proteomes" id="UP001568894"/>
    </source>
</evidence>
<comment type="caution">
    <text evidence="1">The sequence shown here is derived from an EMBL/GenBank/DDBJ whole genome shotgun (WGS) entry which is preliminary data.</text>
</comment>
<protein>
    <recommendedName>
        <fullName evidence="3">Lipoprotein</fullName>
    </recommendedName>
</protein>
<reference evidence="1 2" key="1">
    <citation type="submission" date="2023-05" db="EMBL/GenBank/DDBJ databases">
        <title>Adaptations of aquatic viruses from atmosphere-close ecosystems of the Central Arctic Ocean.</title>
        <authorList>
            <person name="Rahlff J."/>
            <person name="Holmfeldt K."/>
        </authorList>
    </citation>
    <scope>NUCLEOTIDE SEQUENCE [LARGE SCALE GENOMIC DNA]</scope>
    <source>
        <strain evidence="1 2">Arc14</strain>
    </source>
</reference>
<keyword evidence="2" id="KW-1185">Reference proteome</keyword>
<proteinExistence type="predicted"/>
<sequence>MKKILGLMVFVLALNGCDDGDLIQEDIDFESITTTQSCSDNNLIYKLKDQEAFILDIPSTTFTDEDSDVITTELSIDGSTNRVIYRFYNGTVATDNICETIPPISPNVIDQWTATSGTIQIVKSAAKTVDETTNSSRITAYNHAIVLKNVTFSKSKGGTQVYDTFTFGTYQTTATTLPFLFDETKNLNQCTSSNDLYKFTTAEAMIFTIDPTLLVNEVTTAGTPRTALIGTTTNKLTYRLFDDLLTSAYFCNATTPTTPTLNQEWLANAGTADASGTKLTGIVEVTTTTSGPNTFKHTIVLKKATLTRGNYNFSLGDSYTYGVLFTTN</sequence>